<keyword evidence="7" id="KW-1185">Reference proteome</keyword>
<dbReference type="HOGENOM" id="CLU_2126064_0_0_1"/>
<evidence type="ECO:0000256" key="3">
    <source>
        <dbReference type="ARBA" id="ARBA00023242"/>
    </source>
</evidence>
<keyword evidence="2" id="KW-0238">DNA-binding</keyword>
<dbReference type="SMART" id="SM00415">
    <property type="entry name" value="HSF"/>
    <property type="match status" value="1"/>
</dbReference>
<evidence type="ECO:0000313" key="6">
    <source>
        <dbReference type="EnsemblProtists" id="PYU1_T003827"/>
    </source>
</evidence>
<dbReference type="VEuPathDB" id="FungiDB:PYU1_G003817"/>
<dbReference type="Pfam" id="PF00447">
    <property type="entry name" value="HSF_DNA-bind"/>
    <property type="match status" value="1"/>
</dbReference>
<dbReference type="GO" id="GO:0043565">
    <property type="term" value="F:sequence-specific DNA binding"/>
    <property type="evidence" value="ECO:0007669"/>
    <property type="project" value="InterPro"/>
</dbReference>
<reference evidence="7" key="1">
    <citation type="journal article" date="2010" name="Genome Biol.">
        <title>Genome sequence of the necrotrophic plant pathogen Pythium ultimum reveals original pathogenicity mechanisms and effector repertoire.</title>
        <authorList>
            <person name="Levesque C.A."/>
            <person name="Brouwer H."/>
            <person name="Cano L."/>
            <person name="Hamilton J.P."/>
            <person name="Holt C."/>
            <person name="Huitema E."/>
            <person name="Raffaele S."/>
            <person name="Robideau G.P."/>
            <person name="Thines M."/>
            <person name="Win J."/>
            <person name="Zerillo M.M."/>
            <person name="Beakes G.W."/>
            <person name="Boore J.L."/>
            <person name="Busam D."/>
            <person name="Dumas B."/>
            <person name="Ferriera S."/>
            <person name="Fuerstenberg S.I."/>
            <person name="Gachon C.M."/>
            <person name="Gaulin E."/>
            <person name="Govers F."/>
            <person name="Grenville-Briggs L."/>
            <person name="Horner N."/>
            <person name="Hostetler J."/>
            <person name="Jiang R.H."/>
            <person name="Johnson J."/>
            <person name="Krajaejun T."/>
            <person name="Lin H."/>
            <person name="Meijer H.J."/>
            <person name="Moore B."/>
            <person name="Morris P."/>
            <person name="Phuntmart V."/>
            <person name="Puiu D."/>
            <person name="Shetty J."/>
            <person name="Stajich J.E."/>
            <person name="Tripathy S."/>
            <person name="Wawra S."/>
            <person name="van West P."/>
            <person name="Whitty B.R."/>
            <person name="Coutinho P.M."/>
            <person name="Henrissat B."/>
            <person name="Martin F."/>
            <person name="Thomas P.D."/>
            <person name="Tyler B.M."/>
            <person name="De Vries R.P."/>
            <person name="Kamoun S."/>
            <person name="Yandell M."/>
            <person name="Tisserat N."/>
            <person name="Buell C.R."/>
        </authorList>
    </citation>
    <scope>NUCLEOTIDE SEQUENCE</scope>
    <source>
        <strain evidence="7">DAOM:BR144</strain>
    </source>
</reference>
<reference evidence="6" key="3">
    <citation type="submission" date="2015-02" db="UniProtKB">
        <authorList>
            <consortium name="EnsemblProtists"/>
        </authorList>
    </citation>
    <scope>IDENTIFICATION</scope>
    <source>
        <strain evidence="6">DAOM BR144</strain>
    </source>
</reference>
<proteinExistence type="inferred from homology"/>
<evidence type="ECO:0000256" key="4">
    <source>
        <dbReference type="RuleBase" id="RU004020"/>
    </source>
</evidence>
<dbReference type="InterPro" id="IPR000232">
    <property type="entry name" value="HSF_DNA-bd"/>
</dbReference>
<evidence type="ECO:0000256" key="1">
    <source>
        <dbReference type="ARBA" id="ARBA00004123"/>
    </source>
</evidence>
<dbReference type="EnsemblProtists" id="PYU1_T003827">
    <property type="protein sequence ID" value="PYU1_T003827"/>
    <property type="gene ID" value="PYU1_G003817"/>
</dbReference>
<dbReference type="SUPFAM" id="SSF46785">
    <property type="entry name" value="Winged helix' DNA-binding domain"/>
    <property type="match status" value="1"/>
</dbReference>
<organism evidence="6 7">
    <name type="scientific">Globisporangium ultimum (strain ATCC 200006 / CBS 805.95 / DAOM BR144)</name>
    <name type="common">Pythium ultimum</name>
    <dbReference type="NCBI Taxonomy" id="431595"/>
    <lineage>
        <taxon>Eukaryota</taxon>
        <taxon>Sar</taxon>
        <taxon>Stramenopiles</taxon>
        <taxon>Oomycota</taxon>
        <taxon>Peronosporomycetes</taxon>
        <taxon>Pythiales</taxon>
        <taxon>Pythiaceae</taxon>
        <taxon>Globisporangium</taxon>
    </lineage>
</organism>
<dbReference type="AlphaFoldDB" id="K3WFT6"/>
<keyword evidence="3" id="KW-0539">Nucleus</keyword>
<accession>K3WFT6</accession>
<feature type="domain" description="HSF-type DNA-binding" evidence="5">
    <location>
        <begin position="6"/>
        <end position="109"/>
    </location>
</feature>
<dbReference type="GO" id="GO:0003700">
    <property type="term" value="F:DNA-binding transcription factor activity"/>
    <property type="evidence" value="ECO:0007669"/>
    <property type="project" value="InterPro"/>
</dbReference>
<dbReference type="InterPro" id="IPR036388">
    <property type="entry name" value="WH-like_DNA-bd_sf"/>
</dbReference>
<dbReference type="Proteomes" id="UP000019132">
    <property type="component" value="Unassembled WGS sequence"/>
</dbReference>
<evidence type="ECO:0000313" key="7">
    <source>
        <dbReference type="Proteomes" id="UP000019132"/>
    </source>
</evidence>
<evidence type="ECO:0000259" key="5">
    <source>
        <dbReference type="SMART" id="SM00415"/>
    </source>
</evidence>
<dbReference type="GO" id="GO:0005634">
    <property type="term" value="C:nucleus"/>
    <property type="evidence" value="ECO:0007669"/>
    <property type="project" value="UniProtKB-SubCell"/>
</dbReference>
<protein>
    <recommendedName>
        <fullName evidence="5">HSF-type DNA-binding domain-containing protein</fullName>
    </recommendedName>
</protein>
<sequence length="114" mass="13036">MGVPAKDTRFLRKLYLLLGTEDASIISWSHDGRAFSIFDPAALQIIMKAKYNLSSMCTFRQNLRAFGFMELIQTPHSTQDRPMSAVPEMYHHKFFVRGHPADLEKIDYDATNPA</sequence>
<dbReference type="InterPro" id="IPR036390">
    <property type="entry name" value="WH_DNA-bd_sf"/>
</dbReference>
<comment type="similarity">
    <text evidence="4">Belongs to the HSF family.</text>
</comment>
<name>K3WFT6_GLOUD</name>
<reference evidence="7" key="2">
    <citation type="submission" date="2010-04" db="EMBL/GenBank/DDBJ databases">
        <authorList>
            <person name="Buell R."/>
            <person name="Hamilton J."/>
            <person name="Hostetler J."/>
        </authorList>
    </citation>
    <scope>NUCLEOTIDE SEQUENCE [LARGE SCALE GENOMIC DNA]</scope>
    <source>
        <strain evidence="7">DAOM:BR144</strain>
    </source>
</reference>
<dbReference type="EMBL" id="GL376638">
    <property type="status" value="NOT_ANNOTATED_CDS"/>
    <property type="molecule type" value="Genomic_DNA"/>
</dbReference>
<dbReference type="InParanoid" id="K3WFT6"/>
<evidence type="ECO:0000256" key="2">
    <source>
        <dbReference type="ARBA" id="ARBA00023125"/>
    </source>
</evidence>
<comment type="subcellular location">
    <subcellularLocation>
        <location evidence="1">Nucleus</location>
    </subcellularLocation>
</comment>
<dbReference type="Gene3D" id="1.10.10.10">
    <property type="entry name" value="Winged helix-like DNA-binding domain superfamily/Winged helix DNA-binding domain"/>
    <property type="match status" value="1"/>
</dbReference>